<dbReference type="SUPFAM" id="SSF48264">
    <property type="entry name" value="Cytochrome P450"/>
    <property type="match status" value="1"/>
</dbReference>
<dbReference type="Gene3D" id="1.10.630.10">
    <property type="entry name" value="Cytochrome P450"/>
    <property type="match status" value="1"/>
</dbReference>
<keyword evidence="9" id="KW-0812">Transmembrane</keyword>
<keyword evidence="9" id="KW-1133">Transmembrane helix</keyword>
<dbReference type="InterPro" id="IPR001128">
    <property type="entry name" value="Cyt_P450"/>
</dbReference>
<proteinExistence type="inferred from homology"/>
<protein>
    <submittedName>
        <fullName evidence="10">Cytochrome P450</fullName>
    </submittedName>
</protein>
<evidence type="ECO:0000256" key="9">
    <source>
        <dbReference type="SAM" id="Phobius"/>
    </source>
</evidence>
<evidence type="ECO:0000256" key="5">
    <source>
        <dbReference type="ARBA" id="ARBA00023004"/>
    </source>
</evidence>
<comment type="similarity">
    <text evidence="2 8">Belongs to the cytochrome P450 family.</text>
</comment>
<keyword evidence="11" id="KW-1185">Reference proteome</keyword>
<dbReference type="Proteomes" id="UP000247810">
    <property type="component" value="Unassembled WGS sequence"/>
</dbReference>
<dbReference type="OrthoDB" id="3934656at2759"/>
<evidence type="ECO:0000256" key="7">
    <source>
        <dbReference type="PIRSR" id="PIRSR602403-1"/>
    </source>
</evidence>
<organism evidence="10 11">
    <name type="scientific">Aspergillus ellipticus CBS 707.79</name>
    <dbReference type="NCBI Taxonomy" id="1448320"/>
    <lineage>
        <taxon>Eukaryota</taxon>
        <taxon>Fungi</taxon>
        <taxon>Dikarya</taxon>
        <taxon>Ascomycota</taxon>
        <taxon>Pezizomycotina</taxon>
        <taxon>Eurotiomycetes</taxon>
        <taxon>Eurotiomycetidae</taxon>
        <taxon>Eurotiales</taxon>
        <taxon>Aspergillaceae</taxon>
        <taxon>Aspergillus</taxon>
        <taxon>Aspergillus subgen. Circumdati</taxon>
    </lineage>
</organism>
<dbReference type="InterPro" id="IPR050121">
    <property type="entry name" value="Cytochrome_P450_monoxygenase"/>
</dbReference>
<dbReference type="PANTHER" id="PTHR24305:SF229">
    <property type="entry name" value="P450, PUTATIVE (EUROFUNG)-RELATED"/>
    <property type="match status" value="1"/>
</dbReference>
<dbReference type="InterPro" id="IPR036396">
    <property type="entry name" value="Cyt_P450_sf"/>
</dbReference>
<evidence type="ECO:0000256" key="1">
    <source>
        <dbReference type="ARBA" id="ARBA00001971"/>
    </source>
</evidence>
<evidence type="ECO:0000256" key="6">
    <source>
        <dbReference type="ARBA" id="ARBA00023033"/>
    </source>
</evidence>
<dbReference type="PRINTS" id="PR00465">
    <property type="entry name" value="EP450IV"/>
</dbReference>
<dbReference type="GO" id="GO:0004497">
    <property type="term" value="F:monooxygenase activity"/>
    <property type="evidence" value="ECO:0007669"/>
    <property type="project" value="UniProtKB-KW"/>
</dbReference>
<keyword evidence="6 8" id="KW-0503">Monooxygenase</keyword>
<dbReference type="InterPro" id="IPR002403">
    <property type="entry name" value="Cyt_P450_E_grp-IV"/>
</dbReference>
<comment type="cofactor">
    <cofactor evidence="1 7">
        <name>heme</name>
        <dbReference type="ChEBI" id="CHEBI:30413"/>
    </cofactor>
</comment>
<dbReference type="GO" id="GO:0016705">
    <property type="term" value="F:oxidoreductase activity, acting on paired donors, with incorporation or reduction of molecular oxygen"/>
    <property type="evidence" value="ECO:0007669"/>
    <property type="project" value="InterPro"/>
</dbReference>
<gene>
    <name evidence="10" type="ORF">BO71DRAFT_480135</name>
</gene>
<evidence type="ECO:0000256" key="8">
    <source>
        <dbReference type="RuleBase" id="RU000461"/>
    </source>
</evidence>
<dbReference type="GO" id="GO:0020037">
    <property type="term" value="F:heme binding"/>
    <property type="evidence" value="ECO:0007669"/>
    <property type="project" value="InterPro"/>
</dbReference>
<dbReference type="EMBL" id="KZ825809">
    <property type="protein sequence ID" value="PYH98620.1"/>
    <property type="molecule type" value="Genomic_DNA"/>
</dbReference>
<dbReference type="VEuPathDB" id="FungiDB:BO71DRAFT_480135"/>
<sequence>MDVHATLQAVAWAVALYWTGWIFYAKWLHPLAKFPGPPLAAVSRIWIALHVARGKAETEQKQLHAKYEAIKLPYLDACIKEGCRFHAIVGLTMPRHAPKQGCDVAGHWIPGGARIGVNPAVVHLDKSVFGDDAHTFRPERWLAPGANDMSQYIMQFGAGSRTCMGKHIYKVIPEMLRSFHLELEDPGAELNNTSYWFYKPDKVNVKFRRR</sequence>
<dbReference type="PANTHER" id="PTHR24305">
    <property type="entry name" value="CYTOCHROME P450"/>
    <property type="match status" value="1"/>
</dbReference>
<keyword evidence="7 8" id="KW-0349">Heme</keyword>
<name>A0A319DM31_9EURO</name>
<keyword evidence="3 7" id="KW-0479">Metal-binding</keyword>
<keyword evidence="5 7" id="KW-0408">Iron</keyword>
<reference evidence="10 11" key="1">
    <citation type="submission" date="2018-02" db="EMBL/GenBank/DDBJ databases">
        <title>The genomes of Aspergillus section Nigri reveals drivers in fungal speciation.</title>
        <authorList>
            <consortium name="DOE Joint Genome Institute"/>
            <person name="Vesth T.C."/>
            <person name="Nybo J."/>
            <person name="Theobald S."/>
            <person name="Brandl J."/>
            <person name="Frisvad J.C."/>
            <person name="Nielsen K.F."/>
            <person name="Lyhne E.K."/>
            <person name="Kogle M.E."/>
            <person name="Kuo A."/>
            <person name="Riley R."/>
            <person name="Clum A."/>
            <person name="Nolan M."/>
            <person name="Lipzen A."/>
            <person name="Salamov A."/>
            <person name="Henrissat B."/>
            <person name="Wiebenga A."/>
            <person name="De vries R.P."/>
            <person name="Grigoriev I.V."/>
            <person name="Mortensen U.H."/>
            <person name="Andersen M.R."/>
            <person name="Baker S.E."/>
        </authorList>
    </citation>
    <scope>NUCLEOTIDE SEQUENCE [LARGE SCALE GENOMIC DNA]</scope>
    <source>
        <strain evidence="10 11">CBS 707.79</strain>
    </source>
</reference>
<evidence type="ECO:0000256" key="4">
    <source>
        <dbReference type="ARBA" id="ARBA00023002"/>
    </source>
</evidence>
<dbReference type="GO" id="GO:0005506">
    <property type="term" value="F:iron ion binding"/>
    <property type="evidence" value="ECO:0007669"/>
    <property type="project" value="InterPro"/>
</dbReference>
<evidence type="ECO:0000313" key="11">
    <source>
        <dbReference type="Proteomes" id="UP000247810"/>
    </source>
</evidence>
<evidence type="ECO:0000313" key="10">
    <source>
        <dbReference type="EMBL" id="PYH98620.1"/>
    </source>
</evidence>
<dbReference type="InterPro" id="IPR017972">
    <property type="entry name" value="Cyt_P450_CS"/>
</dbReference>
<feature type="binding site" description="axial binding residue" evidence="7">
    <location>
        <position position="163"/>
    </location>
    <ligand>
        <name>heme</name>
        <dbReference type="ChEBI" id="CHEBI:30413"/>
    </ligand>
    <ligandPart>
        <name>Fe</name>
        <dbReference type="ChEBI" id="CHEBI:18248"/>
    </ligandPart>
</feature>
<dbReference type="STRING" id="1448320.A0A319DM31"/>
<keyword evidence="4 8" id="KW-0560">Oxidoreductase</keyword>
<dbReference type="AlphaFoldDB" id="A0A319DM31"/>
<accession>A0A319DM31</accession>
<dbReference type="Pfam" id="PF00067">
    <property type="entry name" value="p450"/>
    <property type="match status" value="1"/>
</dbReference>
<evidence type="ECO:0000256" key="2">
    <source>
        <dbReference type="ARBA" id="ARBA00010617"/>
    </source>
</evidence>
<feature type="transmembrane region" description="Helical" evidence="9">
    <location>
        <begin position="6"/>
        <end position="24"/>
    </location>
</feature>
<evidence type="ECO:0000256" key="3">
    <source>
        <dbReference type="ARBA" id="ARBA00022723"/>
    </source>
</evidence>
<keyword evidence="9" id="KW-0472">Membrane</keyword>
<dbReference type="PROSITE" id="PS00086">
    <property type="entry name" value="CYTOCHROME_P450"/>
    <property type="match status" value="1"/>
</dbReference>